<reference evidence="3" key="2">
    <citation type="submission" date="2023-08" db="EMBL/GenBank/DDBJ databases">
        <title>Increased levels of nutrients transform a symbiont into a lethal pathobiont.</title>
        <authorList>
            <person name="Lachnit T."/>
            <person name="Ulrich L."/>
            <person name="Willmer F.M."/>
            <person name="Hasenbein T."/>
            <person name="Steiner L.X."/>
            <person name="Wolters M."/>
            <person name="Herbst E.M."/>
            <person name="Deines P."/>
        </authorList>
    </citation>
    <scope>NUCLEOTIDE SEQUENCE</scope>
    <source>
        <strain evidence="3">T3</strain>
    </source>
</reference>
<dbReference type="Pfam" id="PF06568">
    <property type="entry name" value="YjiS-like"/>
    <property type="match status" value="1"/>
</dbReference>
<evidence type="ECO:0000313" key="3">
    <source>
        <dbReference type="EMBL" id="XBY62051.1"/>
    </source>
</evidence>
<keyword evidence="4" id="KW-1185">Reference proteome</keyword>
<evidence type="ECO:0000259" key="1">
    <source>
        <dbReference type="Pfam" id="PF06568"/>
    </source>
</evidence>
<gene>
    <name evidence="3" type="ORF">ABS648_19030</name>
    <name evidence="2" type="ORF">PSm6_44110</name>
</gene>
<dbReference type="RefSeq" id="WP_021216692.1">
    <property type="nucleotide sequence ID" value="NZ_AP023081.1"/>
</dbReference>
<dbReference type="EMBL" id="AP023081">
    <property type="protein sequence ID" value="BCD88004.1"/>
    <property type="molecule type" value="Genomic_DNA"/>
</dbReference>
<organism evidence="3">
    <name type="scientific">Pseudomonas solani</name>
    <dbReference type="NCBI Taxonomy" id="2731552"/>
    <lineage>
        <taxon>Bacteria</taxon>
        <taxon>Pseudomonadati</taxon>
        <taxon>Pseudomonadota</taxon>
        <taxon>Gammaproteobacteria</taxon>
        <taxon>Pseudomonadales</taxon>
        <taxon>Pseudomonadaceae</taxon>
        <taxon>Pseudomonas</taxon>
    </lineage>
</organism>
<protein>
    <submittedName>
        <fullName evidence="3">DUF1127 domain-containing protein</fullName>
    </submittedName>
</protein>
<name>A0AAU7XYY2_9PSED</name>
<dbReference type="Proteomes" id="UP001064896">
    <property type="component" value="Chromosome"/>
</dbReference>
<sequence>MKGQFGFVGTLHPTHRPAVRGSHLSLGTRLLRWYQLYSQRRELAGLSDAMLKDLGLTRGDVMQESERPFWDDPLGK</sequence>
<accession>A0AAU7XYY2</accession>
<evidence type="ECO:0000313" key="4">
    <source>
        <dbReference type="Proteomes" id="UP001064896"/>
    </source>
</evidence>
<dbReference type="InterPro" id="IPR009506">
    <property type="entry name" value="YjiS-like"/>
</dbReference>
<evidence type="ECO:0000313" key="2">
    <source>
        <dbReference type="EMBL" id="BCD88004.1"/>
    </source>
</evidence>
<feature type="domain" description="YjiS-like" evidence="1">
    <location>
        <begin position="29"/>
        <end position="61"/>
    </location>
</feature>
<dbReference type="EMBL" id="CP158373">
    <property type="protein sequence ID" value="XBY62051.1"/>
    <property type="molecule type" value="Genomic_DNA"/>
</dbReference>
<proteinExistence type="predicted"/>
<reference evidence="2" key="1">
    <citation type="submission" date="2020-05" db="EMBL/GenBank/DDBJ databases">
        <title>Complete genome sequence of Pseudomonas sp. Sm006.</title>
        <authorList>
            <person name="Takeuchi K."/>
            <person name="Someya N."/>
        </authorList>
    </citation>
    <scope>NUCLEOTIDE SEQUENCE</scope>
    <source>
        <strain evidence="2">Sm006</strain>
    </source>
</reference>
<dbReference type="AlphaFoldDB" id="A0AAU7XYY2"/>